<reference evidence="3" key="1">
    <citation type="submission" date="2022-07" db="EMBL/GenBank/DDBJ databases">
        <title>Genome analysis of Parmales, a sister group of diatoms, reveals the evolutionary specialization of diatoms from phago-mixotrophs to photoautotrophs.</title>
        <authorList>
            <person name="Ban H."/>
            <person name="Sato S."/>
            <person name="Yoshikawa S."/>
            <person name="Kazumasa Y."/>
            <person name="Nakamura Y."/>
            <person name="Ichinomiya M."/>
            <person name="Saitoh K."/>
            <person name="Sato N."/>
            <person name="Blanc-Mathieu R."/>
            <person name="Endo H."/>
            <person name="Kuwata A."/>
            <person name="Ogata H."/>
        </authorList>
    </citation>
    <scope>NUCLEOTIDE SEQUENCE</scope>
</reference>
<feature type="compositionally biased region" description="Acidic residues" evidence="1">
    <location>
        <begin position="294"/>
        <end position="305"/>
    </location>
</feature>
<keyword evidence="4" id="KW-1185">Reference proteome</keyword>
<dbReference type="Gene3D" id="1.10.10.1210">
    <property type="entry name" value="MAGE homology domain, winged helix WH2 motif"/>
    <property type="match status" value="1"/>
</dbReference>
<dbReference type="Pfam" id="PF01454">
    <property type="entry name" value="MAGE"/>
    <property type="match status" value="1"/>
</dbReference>
<dbReference type="Gene3D" id="1.10.10.1200">
    <property type="entry name" value="MAGE homology domain, winged helix WH1 motif"/>
    <property type="match status" value="1"/>
</dbReference>
<evidence type="ECO:0000313" key="3">
    <source>
        <dbReference type="EMBL" id="GMH63923.1"/>
    </source>
</evidence>
<protein>
    <recommendedName>
        <fullName evidence="2">MAGE domain-containing protein</fullName>
    </recommendedName>
</protein>
<dbReference type="InterPro" id="IPR041898">
    <property type="entry name" value="MAGE_WH1"/>
</dbReference>
<feature type="region of interest" description="Disordered" evidence="1">
    <location>
        <begin position="284"/>
        <end position="305"/>
    </location>
</feature>
<dbReference type="GO" id="GO:0005634">
    <property type="term" value="C:nucleus"/>
    <property type="evidence" value="ECO:0007669"/>
    <property type="project" value="TreeGrafter"/>
</dbReference>
<name>A0A9W7A776_9STRA</name>
<dbReference type="OrthoDB" id="205198at2759"/>
<dbReference type="InterPro" id="IPR002190">
    <property type="entry name" value="MHD_dom"/>
</dbReference>
<feature type="domain" description="MAGE" evidence="2">
    <location>
        <begin position="78"/>
        <end position="273"/>
    </location>
</feature>
<organism evidence="3 4">
    <name type="scientific">Triparma retinervis</name>
    <dbReference type="NCBI Taxonomy" id="2557542"/>
    <lineage>
        <taxon>Eukaryota</taxon>
        <taxon>Sar</taxon>
        <taxon>Stramenopiles</taxon>
        <taxon>Ochrophyta</taxon>
        <taxon>Bolidophyceae</taxon>
        <taxon>Parmales</taxon>
        <taxon>Triparmaceae</taxon>
        <taxon>Triparma</taxon>
    </lineage>
</organism>
<sequence>MPKNKRRLPAVEEDEVVEAVEVEDDEYGDDDNDDNDVKLLFTQEAPEFSESFVEPLEKEVARASELPGAVKSKLVNDMLRYFILKGLGKEFIEKKKAVDDVMGEYKKEKIASVILDEATKKLKALYGWSVMQVPDFMHGSIPAKFKGRMYIGDQADRLHRRFDSGQNGLLMFLLMVIYNKGVIRSDTRAALKWCTEEVIFKAMNDVDGTISSEAKRGGGNEIYGLNSDIESLLARFVEQDYLIRDKVKVDDDSSGVHYTLGPRSALEVGRKQLVFFTANILGEQEPDPTMLRELDDDSEEEEEEN</sequence>
<evidence type="ECO:0000256" key="1">
    <source>
        <dbReference type="SAM" id="MobiDB-lite"/>
    </source>
</evidence>
<dbReference type="EMBL" id="BRXZ01001157">
    <property type="protein sequence ID" value="GMH63923.1"/>
    <property type="molecule type" value="Genomic_DNA"/>
</dbReference>
<proteinExistence type="predicted"/>
<gene>
    <name evidence="3" type="ORF">TrRE_jg11017</name>
</gene>
<accession>A0A9W7A776</accession>
<dbReference type="PANTHER" id="PTHR11736:SF14">
    <property type="entry name" value="NSE3 HOMOLOG, SMC5-SMC6 COMPLEX COMPONENT"/>
    <property type="match status" value="1"/>
</dbReference>
<dbReference type="InterPro" id="IPR041899">
    <property type="entry name" value="MAGE_WH2"/>
</dbReference>
<dbReference type="SMART" id="SM01373">
    <property type="entry name" value="MAGE"/>
    <property type="match status" value="1"/>
</dbReference>
<comment type="caution">
    <text evidence="3">The sequence shown here is derived from an EMBL/GenBank/DDBJ whole genome shotgun (WGS) entry which is preliminary data.</text>
</comment>
<evidence type="ECO:0000259" key="2">
    <source>
        <dbReference type="SMART" id="SM01373"/>
    </source>
</evidence>
<dbReference type="Proteomes" id="UP001165082">
    <property type="component" value="Unassembled WGS sequence"/>
</dbReference>
<dbReference type="AlphaFoldDB" id="A0A9W7A776"/>
<dbReference type="InterPro" id="IPR037445">
    <property type="entry name" value="MAGE"/>
</dbReference>
<evidence type="ECO:0000313" key="4">
    <source>
        <dbReference type="Proteomes" id="UP001165082"/>
    </source>
</evidence>
<dbReference type="PANTHER" id="PTHR11736">
    <property type="entry name" value="MELANOMA-ASSOCIATED ANTIGEN MAGE ANTIGEN"/>
    <property type="match status" value="1"/>
</dbReference>